<dbReference type="SUPFAM" id="SSF56801">
    <property type="entry name" value="Acetyl-CoA synthetase-like"/>
    <property type="match status" value="1"/>
</dbReference>
<feature type="domain" description="AMP-dependent synthetase/ligase" evidence="1">
    <location>
        <begin position="477"/>
        <end position="553"/>
    </location>
</feature>
<evidence type="ECO:0000259" key="1">
    <source>
        <dbReference type="Pfam" id="PF00501"/>
    </source>
</evidence>
<evidence type="ECO:0000259" key="2">
    <source>
        <dbReference type="Pfam" id="PF00668"/>
    </source>
</evidence>
<accession>A0ABT1UAJ9</accession>
<dbReference type="Gene3D" id="3.40.50.12780">
    <property type="entry name" value="N-terminal domain of ligase-like"/>
    <property type="match status" value="1"/>
</dbReference>
<keyword evidence="4" id="KW-1185">Reference proteome</keyword>
<comment type="caution">
    <text evidence="3">The sequence shown here is derived from an EMBL/GenBank/DDBJ whole genome shotgun (WGS) entry which is preliminary data.</text>
</comment>
<feature type="non-terminal residue" evidence="3">
    <location>
        <position position="1"/>
    </location>
</feature>
<dbReference type="Gene3D" id="3.30.559.30">
    <property type="entry name" value="Nonribosomal peptide synthetase, condensation domain"/>
    <property type="match status" value="1"/>
</dbReference>
<dbReference type="EMBL" id="JANIBK010000253">
    <property type="protein sequence ID" value="MCQ8130889.1"/>
    <property type="molecule type" value="Genomic_DNA"/>
</dbReference>
<evidence type="ECO:0000313" key="3">
    <source>
        <dbReference type="EMBL" id="MCQ8130889.1"/>
    </source>
</evidence>
<dbReference type="InterPro" id="IPR042099">
    <property type="entry name" value="ANL_N_sf"/>
</dbReference>
<dbReference type="PANTHER" id="PTHR45398">
    <property type="match status" value="1"/>
</dbReference>
<evidence type="ECO:0000313" key="4">
    <source>
        <dbReference type="Proteomes" id="UP001524586"/>
    </source>
</evidence>
<organism evidence="3 4">
    <name type="scientific">Methylomonas rivi</name>
    <dbReference type="NCBI Taxonomy" id="2952226"/>
    <lineage>
        <taxon>Bacteria</taxon>
        <taxon>Pseudomonadati</taxon>
        <taxon>Pseudomonadota</taxon>
        <taxon>Gammaproteobacteria</taxon>
        <taxon>Methylococcales</taxon>
        <taxon>Methylococcaceae</taxon>
        <taxon>Methylomonas</taxon>
    </lineage>
</organism>
<name>A0ABT1UAJ9_9GAMM</name>
<feature type="domain" description="Condensation" evidence="2">
    <location>
        <begin position="8"/>
        <end position="457"/>
    </location>
</feature>
<protein>
    <submittedName>
        <fullName evidence="3">Condensation domain-containing protein</fullName>
    </submittedName>
</protein>
<dbReference type="InterPro" id="IPR000873">
    <property type="entry name" value="AMP-dep_synth/lig_dom"/>
</dbReference>
<feature type="non-terminal residue" evidence="3">
    <location>
        <position position="553"/>
    </location>
</feature>
<dbReference type="Pfam" id="PF00668">
    <property type="entry name" value="Condensation"/>
    <property type="match status" value="1"/>
</dbReference>
<dbReference type="PANTHER" id="PTHR45398:SF1">
    <property type="entry name" value="ENZYME, PUTATIVE (JCVI)-RELATED"/>
    <property type="match status" value="1"/>
</dbReference>
<gene>
    <name evidence="3" type="ORF">NP596_20710</name>
</gene>
<dbReference type="Gene3D" id="3.30.559.10">
    <property type="entry name" value="Chloramphenicol acetyltransferase-like domain"/>
    <property type="match status" value="1"/>
</dbReference>
<dbReference type="InterPro" id="IPR001242">
    <property type="entry name" value="Condensation_dom"/>
</dbReference>
<dbReference type="SUPFAM" id="SSF52777">
    <property type="entry name" value="CoA-dependent acyltransferases"/>
    <property type="match status" value="2"/>
</dbReference>
<proteinExistence type="predicted"/>
<sequence length="553" mass="62036">PAARTASIPLSYAQQRLWFLDQLEPDNPFYNIPVALRLTGRLDLTALKQSFTAIVRRHEILRTVFDTGPDGEAVQTVRPDLTVELERIDLSDLESGQEAAWQALCRQEAAKPFDLCNGPLIRARLLRLRDCAEQQDAVLLLTMHHIVSDGWSAELLIKEFSSLYRAFTQGLAAPLAELPIQYADFACWQRQWLSGEVLERQLHYWRQQLDGAPLVLDLPTDRPRPAVTTYRGASLAFELPLTVAQAIRALSRQHNVTLFMALLAVFQLLLSRYSGQADLCVGSPVANRNRPEIEGLIGFFVNTLVLRADVSANPTVAEFLAQIKTTVLDAQQYQDLPFEKLVEALQPERDPSRSPLFQVMFVLAKQEPLTLHLPDLAVELIEDSGNMAKFDVTLHIQDWPDGRISGSWEYNTDLYDAAGIERLARHYQQLLQAAVAAPLRRVSELPLLSEAENRQILADWNATEVEYPQDRYIHQLFEAQVEATPDAIALSFEDQHLIYAELNAKANQLAHYLIERGVGPDVLVGICLERSLEMVIGLLGILKAGGAYVPLDP</sequence>
<dbReference type="CDD" id="cd19531">
    <property type="entry name" value="LCL_NRPS-like"/>
    <property type="match status" value="1"/>
</dbReference>
<dbReference type="Proteomes" id="UP001524586">
    <property type="component" value="Unassembled WGS sequence"/>
</dbReference>
<dbReference type="InterPro" id="IPR023213">
    <property type="entry name" value="CAT-like_dom_sf"/>
</dbReference>
<dbReference type="RefSeq" id="WP_256617284.1">
    <property type="nucleotide sequence ID" value="NZ_JANIBK010000253.1"/>
</dbReference>
<dbReference type="Pfam" id="PF00501">
    <property type="entry name" value="AMP-binding"/>
    <property type="match status" value="1"/>
</dbReference>
<reference evidence="3 4" key="1">
    <citation type="submission" date="2022-07" db="EMBL/GenBank/DDBJ databases">
        <title>Methylomonas rivi sp. nov., Methylomonas rosea sp. nov., Methylomonas aureus sp. nov. and Methylomonas subterranea sp. nov., four novel methanotrophs isolated from a freshwater creek and the deep terrestrial subsurface.</title>
        <authorList>
            <person name="Abin C."/>
            <person name="Sankaranarayanan K."/>
            <person name="Garner C."/>
            <person name="Sindelar R."/>
            <person name="Kotary K."/>
            <person name="Garner R."/>
            <person name="Barclay S."/>
            <person name="Lawson P."/>
            <person name="Krumholz L."/>
        </authorList>
    </citation>
    <scope>NUCLEOTIDE SEQUENCE [LARGE SCALE GENOMIC DNA]</scope>
    <source>
        <strain evidence="3 4">WSC-6</strain>
    </source>
</reference>